<dbReference type="OrthoDB" id="9773088at2"/>
<keyword evidence="6" id="KW-1185">Reference proteome</keyword>
<dbReference type="InterPro" id="IPR027417">
    <property type="entry name" value="P-loop_NTPase"/>
</dbReference>
<dbReference type="SUPFAM" id="SSF52172">
    <property type="entry name" value="CheY-like"/>
    <property type="match status" value="1"/>
</dbReference>
<evidence type="ECO:0000259" key="4">
    <source>
        <dbReference type="PROSITE" id="PS50110"/>
    </source>
</evidence>
<keyword evidence="2" id="KW-0067">ATP-binding</keyword>
<dbReference type="InterPro" id="IPR033756">
    <property type="entry name" value="YlxH/NBP35"/>
</dbReference>
<dbReference type="GO" id="GO:0016887">
    <property type="term" value="F:ATP hydrolysis activity"/>
    <property type="evidence" value="ECO:0007669"/>
    <property type="project" value="TreeGrafter"/>
</dbReference>
<keyword evidence="1" id="KW-0547">Nucleotide-binding</keyword>
<evidence type="ECO:0000256" key="2">
    <source>
        <dbReference type="ARBA" id="ARBA00022840"/>
    </source>
</evidence>
<keyword evidence="5" id="KW-0282">Flagellum</keyword>
<dbReference type="GO" id="GO:0005524">
    <property type="term" value="F:ATP binding"/>
    <property type="evidence" value="ECO:0007669"/>
    <property type="project" value="UniProtKB-KW"/>
</dbReference>
<dbReference type="EMBL" id="FORX01000012">
    <property type="protein sequence ID" value="SFK03596.1"/>
    <property type="molecule type" value="Genomic_DNA"/>
</dbReference>
<dbReference type="InterPro" id="IPR001789">
    <property type="entry name" value="Sig_transdc_resp-reg_receiver"/>
</dbReference>
<protein>
    <submittedName>
        <fullName evidence="5">MinD-like ATPase involved in chromosome partitioning or flagellar assembly</fullName>
    </submittedName>
</protein>
<reference evidence="6" key="1">
    <citation type="submission" date="2016-10" db="EMBL/GenBank/DDBJ databases">
        <authorList>
            <person name="Varghese N."/>
            <person name="Submissions S."/>
        </authorList>
    </citation>
    <scope>NUCLEOTIDE SEQUENCE [LARGE SCALE GENOMIC DNA]</scope>
    <source>
        <strain evidence="6">DSM 5918</strain>
    </source>
</reference>
<proteinExistence type="predicted"/>
<dbReference type="GO" id="GO:0000160">
    <property type="term" value="P:phosphorelay signal transduction system"/>
    <property type="evidence" value="ECO:0007669"/>
    <property type="project" value="InterPro"/>
</dbReference>
<dbReference type="Pfam" id="PF10609">
    <property type="entry name" value="ParA"/>
    <property type="match status" value="1"/>
</dbReference>
<evidence type="ECO:0000256" key="3">
    <source>
        <dbReference type="PROSITE-ProRule" id="PRU00169"/>
    </source>
</evidence>
<sequence length="473" mass="52188">MQHSPSIATSRTRHTRILALASGKGGTGKTTVAVNLALALNRAGYTVCLLDADFGLSNAEVHLGLPSPANTLENVLFDSLPLEECLVPVRPGFDLLSGSNGVARMAELDVANRKRLVAEFSALSGYDFLILDNSPGISAQVVSLCLATREIILVVNPEASALVDAYALIKVLKENGLWWPPLILVNRCESGVQARQVFTRFQETVEQFLGLKPLFLGAIPQDDAARKISALGKPFVTLRDDLPASQAIMSIAKVLAERLNKDWAKNKPSEFFENVVVRMKQRPDFGLSQIAANSSAPTDDTTQPDVYMELVAVLDKASRLCEKLLENPAYSFVRDRFGLVRLALDNFLLPLDRLRKPRGTMKPRILVLSNHEQMRTMLREIVAEVGYEGEAFAPGHGDFLKFRDTCNLILVSCDRPEALIRSCLLQIPEVPLVLLTGFGSSSLEREFRHRTVAVVPRPFHVNELRDILQSALR</sequence>
<dbReference type="SUPFAM" id="SSF52540">
    <property type="entry name" value="P-loop containing nucleoside triphosphate hydrolases"/>
    <property type="match status" value="1"/>
</dbReference>
<dbReference type="GO" id="GO:0051782">
    <property type="term" value="P:negative regulation of cell division"/>
    <property type="evidence" value="ECO:0007669"/>
    <property type="project" value="TreeGrafter"/>
</dbReference>
<dbReference type="PANTHER" id="PTHR43384">
    <property type="entry name" value="SEPTUM SITE-DETERMINING PROTEIN MIND HOMOLOG, CHLOROPLASTIC-RELATED"/>
    <property type="match status" value="1"/>
</dbReference>
<dbReference type="RefSeq" id="WP_092375962.1">
    <property type="nucleotide sequence ID" value="NZ_FORX01000012.1"/>
</dbReference>
<accession>A0A1I3WAZ6</accession>
<keyword evidence="5" id="KW-0969">Cilium</keyword>
<feature type="domain" description="Response regulatory" evidence="4">
    <location>
        <begin position="364"/>
        <end position="472"/>
    </location>
</feature>
<gene>
    <name evidence="5" type="ORF">SAMN04488082_11280</name>
</gene>
<dbReference type="AlphaFoldDB" id="A0A1I3WAZ6"/>
<dbReference type="PANTHER" id="PTHR43384:SF4">
    <property type="entry name" value="CELLULOSE BIOSYNTHESIS PROTEIN BCSQ-RELATED"/>
    <property type="match status" value="1"/>
</dbReference>
<dbReference type="GO" id="GO:0009898">
    <property type="term" value="C:cytoplasmic side of plasma membrane"/>
    <property type="evidence" value="ECO:0007669"/>
    <property type="project" value="TreeGrafter"/>
</dbReference>
<dbReference type="PROSITE" id="PS50110">
    <property type="entry name" value="RESPONSE_REGULATORY"/>
    <property type="match status" value="1"/>
</dbReference>
<dbReference type="GO" id="GO:0005829">
    <property type="term" value="C:cytosol"/>
    <property type="evidence" value="ECO:0007669"/>
    <property type="project" value="TreeGrafter"/>
</dbReference>
<evidence type="ECO:0000313" key="6">
    <source>
        <dbReference type="Proteomes" id="UP000198635"/>
    </source>
</evidence>
<evidence type="ECO:0000313" key="5">
    <source>
        <dbReference type="EMBL" id="SFK03596.1"/>
    </source>
</evidence>
<dbReference type="InterPro" id="IPR050625">
    <property type="entry name" value="ParA/MinD_ATPase"/>
</dbReference>
<dbReference type="InterPro" id="IPR011006">
    <property type="entry name" value="CheY-like_superfamily"/>
</dbReference>
<name>A0A1I3WAZ6_9BACT</name>
<comment type="caution">
    <text evidence="3">Lacks conserved residue(s) required for the propagation of feature annotation.</text>
</comment>
<dbReference type="Gene3D" id="3.40.50.300">
    <property type="entry name" value="P-loop containing nucleotide triphosphate hydrolases"/>
    <property type="match status" value="1"/>
</dbReference>
<keyword evidence="5" id="KW-0966">Cell projection</keyword>
<evidence type="ECO:0000256" key="1">
    <source>
        <dbReference type="ARBA" id="ARBA00022741"/>
    </source>
</evidence>
<organism evidence="5 6">
    <name type="scientific">Desulfomicrobium apsheronum</name>
    <dbReference type="NCBI Taxonomy" id="52560"/>
    <lineage>
        <taxon>Bacteria</taxon>
        <taxon>Pseudomonadati</taxon>
        <taxon>Thermodesulfobacteriota</taxon>
        <taxon>Desulfovibrionia</taxon>
        <taxon>Desulfovibrionales</taxon>
        <taxon>Desulfomicrobiaceae</taxon>
        <taxon>Desulfomicrobium</taxon>
    </lineage>
</organism>
<dbReference type="Proteomes" id="UP000198635">
    <property type="component" value="Unassembled WGS sequence"/>
</dbReference>
<dbReference type="STRING" id="52560.SAMN04488082_11280"/>